<evidence type="ECO:0000256" key="1">
    <source>
        <dbReference type="SAM" id="Phobius"/>
    </source>
</evidence>
<dbReference type="OrthoDB" id="2860003at2"/>
<keyword evidence="1" id="KW-1133">Transmembrane helix</keyword>
<comment type="caution">
    <text evidence="2">The sequence shown here is derived from an EMBL/GenBank/DDBJ whole genome shotgun (WGS) entry which is preliminary data.</text>
</comment>
<evidence type="ECO:0000313" key="2">
    <source>
        <dbReference type="EMBL" id="MCZ8531899.1"/>
    </source>
</evidence>
<gene>
    <name evidence="2" type="ORF">M9R61_00900</name>
</gene>
<feature type="transmembrane region" description="Helical" evidence="1">
    <location>
        <begin position="185"/>
        <end position="206"/>
    </location>
</feature>
<proteinExistence type="predicted"/>
<name>A0A9X3R846_9BACI</name>
<dbReference type="RefSeq" id="WP_093494105.1">
    <property type="nucleotide sequence ID" value="NZ_JAMKBI010000001.1"/>
</dbReference>
<evidence type="ECO:0000313" key="3">
    <source>
        <dbReference type="Proteomes" id="UP001152172"/>
    </source>
</evidence>
<protein>
    <submittedName>
        <fullName evidence="2">Uncharacterized protein</fullName>
    </submittedName>
</protein>
<sequence>MEEKIIKQQSIDEITLSYLKFQTPEVNKKNIIVFFLLFLYFIGIIPIIGEPFSAPFFMAAVIPIVLISIWAIVYLIDPYKNEKSYYLFFGIYGIVNTYVFFLVVVKLLYVNIGVEGTIPFVLWLLLFIALLVGVNILNIKALYSGTYDKLQKKKSINTSWTMIGALGYIIGQFILSFIYSDNGISTLLIVSISLLAILTSYFSVYIHRYYFIDKNMELVKQVYPDFGLPKSERNTKRKKKKKKK</sequence>
<feature type="transmembrane region" description="Helical" evidence="1">
    <location>
        <begin position="160"/>
        <end position="179"/>
    </location>
</feature>
<dbReference type="Proteomes" id="UP001152172">
    <property type="component" value="Unassembled WGS sequence"/>
</dbReference>
<dbReference type="EMBL" id="JAMKBI010000001">
    <property type="protein sequence ID" value="MCZ8531899.1"/>
    <property type="molecule type" value="Genomic_DNA"/>
</dbReference>
<dbReference type="SUPFAM" id="SSF103473">
    <property type="entry name" value="MFS general substrate transporter"/>
    <property type="match status" value="1"/>
</dbReference>
<feature type="transmembrane region" description="Helical" evidence="1">
    <location>
        <begin position="30"/>
        <end position="48"/>
    </location>
</feature>
<keyword evidence="3" id="KW-1185">Reference proteome</keyword>
<feature type="transmembrane region" description="Helical" evidence="1">
    <location>
        <begin position="85"/>
        <end position="108"/>
    </location>
</feature>
<organism evidence="2 3">
    <name type="scientific">Psychrobacillus psychrodurans</name>
    <dbReference type="NCBI Taxonomy" id="126157"/>
    <lineage>
        <taxon>Bacteria</taxon>
        <taxon>Bacillati</taxon>
        <taxon>Bacillota</taxon>
        <taxon>Bacilli</taxon>
        <taxon>Bacillales</taxon>
        <taxon>Bacillaceae</taxon>
        <taxon>Psychrobacillus</taxon>
    </lineage>
</organism>
<keyword evidence="1" id="KW-0472">Membrane</keyword>
<feature type="transmembrane region" description="Helical" evidence="1">
    <location>
        <begin position="120"/>
        <end position="139"/>
    </location>
</feature>
<keyword evidence="1" id="KW-0812">Transmembrane</keyword>
<feature type="transmembrane region" description="Helical" evidence="1">
    <location>
        <begin position="54"/>
        <end position="76"/>
    </location>
</feature>
<dbReference type="InterPro" id="IPR036259">
    <property type="entry name" value="MFS_trans_sf"/>
</dbReference>
<dbReference type="AlphaFoldDB" id="A0A9X3R846"/>
<reference evidence="2" key="1">
    <citation type="submission" date="2022-05" db="EMBL/GenBank/DDBJ databases">
        <authorList>
            <person name="Colautti A."/>
            <person name="Iacumin L."/>
        </authorList>
    </citation>
    <scope>NUCLEOTIDE SEQUENCE</scope>
    <source>
        <strain evidence="2">DSM 30747</strain>
    </source>
</reference>
<accession>A0A9X3R846</accession>